<evidence type="ECO:0000256" key="1">
    <source>
        <dbReference type="SAM" id="MobiDB-lite"/>
    </source>
</evidence>
<name>B6U315_MAIZE</name>
<protein>
    <submittedName>
        <fullName evidence="2">Uncharacterized protein</fullName>
    </submittedName>
</protein>
<evidence type="ECO:0000313" key="2">
    <source>
        <dbReference type="EMBL" id="ACG43748.1"/>
    </source>
</evidence>
<proteinExistence type="evidence at transcript level"/>
<dbReference type="AlphaFoldDB" id="B6U315"/>
<feature type="region of interest" description="Disordered" evidence="1">
    <location>
        <begin position="1"/>
        <end position="34"/>
    </location>
</feature>
<reference evidence="2" key="1">
    <citation type="journal article" date="2009" name="Plant Mol. Biol.">
        <title>Insights into corn genes derived from large-scale cDNA sequencing.</title>
        <authorList>
            <person name="Alexandrov N.N."/>
            <person name="Brover V.V."/>
            <person name="Freidin S."/>
            <person name="Troukhan M.E."/>
            <person name="Tatarinova T.V."/>
            <person name="Zhang H."/>
            <person name="Swaller T.J."/>
            <person name="Lu Y.P."/>
            <person name="Bouck J."/>
            <person name="Flavell R.B."/>
            <person name="Feldmann K.A."/>
        </authorList>
    </citation>
    <scope>NUCLEOTIDE SEQUENCE</scope>
</reference>
<sequence length="52" mass="5224">MCSPGIGEGVSARQAPHAGSRLVTGAEGGGSRRRGTLQRNLLVSFLGATSKA</sequence>
<dbReference type="EMBL" id="EU971630">
    <property type="protein sequence ID" value="ACG43748.1"/>
    <property type="molecule type" value="mRNA"/>
</dbReference>
<accession>B6U315</accession>
<organism evidence="2">
    <name type="scientific">Zea mays</name>
    <name type="common">Maize</name>
    <dbReference type="NCBI Taxonomy" id="4577"/>
    <lineage>
        <taxon>Eukaryota</taxon>
        <taxon>Viridiplantae</taxon>
        <taxon>Streptophyta</taxon>
        <taxon>Embryophyta</taxon>
        <taxon>Tracheophyta</taxon>
        <taxon>Spermatophyta</taxon>
        <taxon>Magnoliopsida</taxon>
        <taxon>Liliopsida</taxon>
        <taxon>Poales</taxon>
        <taxon>Poaceae</taxon>
        <taxon>PACMAD clade</taxon>
        <taxon>Panicoideae</taxon>
        <taxon>Andropogonodae</taxon>
        <taxon>Andropogoneae</taxon>
        <taxon>Tripsacinae</taxon>
        <taxon>Zea</taxon>
    </lineage>
</organism>